<dbReference type="GO" id="GO:0016788">
    <property type="term" value="F:hydrolase activity, acting on ester bonds"/>
    <property type="evidence" value="ECO:0007669"/>
    <property type="project" value="InterPro"/>
</dbReference>
<dbReference type="PIRSF" id="PIRSF005902">
    <property type="entry name" value="DNase_TatD"/>
    <property type="match status" value="1"/>
</dbReference>
<dbReference type="GO" id="GO:0005829">
    <property type="term" value="C:cytosol"/>
    <property type="evidence" value="ECO:0007669"/>
    <property type="project" value="TreeGrafter"/>
</dbReference>
<comment type="similarity">
    <text evidence="1">Belongs to the metallo-dependent hydrolases superfamily. TatD-type hydrolase family.</text>
</comment>
<sequence length="261" mass="28948">MWIDSHTHLDFAVFDPLSPYLQAAQAAQVEACVLAGVQASRWPPLYQLARTSPYPLAPSLGLHPYFLDAHQPDADLAQLQQTLQRQHPNKPWIAIGEFGLDPYCAPLAAQWPLFEAQVQLARAHQLPVILHVRQVHDVVCQYLRRYPVCGGVIHAFSGSLQQAHAYLDLGLRLGIGGALTYPRAQKLRRVMAAIPADAFVLETDSPDMPLCGYQGQTNQPARLPIIAQHLAKLRQLDLTELSVQARQNTLAALPLLAIYLR</sequence>
<accession>A0A1H6SN44</accession>
<dbReference type="Gene3D" id="3.20.20.140">
    <property type="entry name" value="Metal-dependent hydrolases"/>
    <property type="match status" value="1"/>
</dbReference>
<dbReference type="AlphaFoldDB" id="A0A1H6SN44"/>
<dbReference type="CDD" id="cd01310">
    <property type="entry name" value="TatD_DNAse"/>
    <property type="match status" value="1"/>
</dbReference>
<dbReference type="FunFam" id="3.20.20.140:FF:000005">
    <property type="entry name" value="TatD family hydrolase"/>
    <property type="match status" value="1"/>
</dbReference>
<gene>
    <name evidence="5" type="ORF">SAMN05421831_10744</name>
</gene>
<keyword evidence="2 4" id="KW-0479">Metal-binding</keyword>
<dbReference type="SUPFAM" id="SSF51556">
    <property type="entry name" value="Metallo-dependent hydrolases"/>
    <property type="match status" value="1"/>
</dbReference>
<evidence type="ECO:0000256" key="3">
    <source>
        <dbReference type="ARBA" id="ARBA00022801"/>
    </source>
</evidence>
<dbReference type="GO" id="GO:0046872">
    <property type="term" value="F:metal ion binding"/>
    <property type="evidence" value="ECO:0007669"/>
    <property type="project" value="UniProtKB-KW"/>
</dbReference>
<name>A0A1H6SN44_9GAMM</name>
<dbReference type="OrthoDB" id="9810005at2"/>
<feature type="binding site" evidence="4">
    <location>
        <position position="154"/>
    </location>
    <ligand>
        <name>a divalent metal cation</name>
        <dbReference type="ChEBI" id="CHEBI:60240"/>
        <label>2</label>
    </ligand>
</feature>
<feature type="binding site" evidence="4">
    <location>
        <position position="6"/>
    </location>
    <ligand>
        <name>a divalent metal cation</name>
        <dbReference type="ChEBI" id="CHEBI:60240"/>
        <label>1</label>
    </ligand>
</feature>
<organism evidence="5 6">
    <name type="scientific">Allopseudospirillum japonicum</name>
    <dbReference type="NCBI Taxonomy" id="64971"/>
    <lineage>
        <taxon>Bacteria</taxon>
        <taxon>Pseudomonadati</taxon>
        <taxon>Pseudomonadota</taxon>
        <taxon>Gammaproteobacteria</taxon>
        <taxon>Oceanospirillales</taxon>
        <taxon>Oceanospirillaceae</taxon>
        <taxon>Allopseudospirillum</taxon>
    </lineage>
</organism>
<dbReference type="PANTHER" id="PTHR46124">
    <property type="entry name" value="D-AMINOACYL-TRNA DEACYLASE"/>
    <property type="match status" value="1"/>
</dbReference>
<evidence type="ECO:0000313" key="6">
    <source>
        <dbReference type="Proteomes" id="UP000242999"/>
    </source>
</evidence>
<dbReference type="Proteomes" id="UP000242999">
    <property type="component" value="Unassembled WGS sequence"/>
</dbReference>
<evidence type="ECO:0000256" key="1">
    <source>
        <dbReference type="ARBA" id="ARBA00009275"/>
    </source>
</evidence>
<dbReference type="EMBL" id="FNYH01000007">
    <property type="protein sequence ID" value="SEI67324.1"/>
    <property type="molecule type" value="Genomic_DNA"/>
</dbReference>
<protein>
    <submittedName>
        <fullName evidence="5">TatD DNase family protein</fullName>
    </submittedName>
</protein>
<dbReference type="InterPro" id="IPR032466">
    <property type="entry name" value="Metal_Hydrolase"/>
</dbReference>
<dbReference type="InterPro" id="IPR001130">
    <property type="entry name" value="TatD-like"/>
</dbReference>
<dbReference type="Pfam" id="PF01026">
    <property type="entry name" value="TatD_DNase"/>
    <property type="match status" value="1"/>
</dbReference>
<feature type="binding site" evidence="4">
    <location>
        <position position="8"/>
    </location>
    <ligand>
        <name>a divalent metal cation</name>
        <dbReference type="ChEBI" id="CHEBI:60240"/>
        <label>1</label>
    </ligand>
</feature>
<evidence type="ECO:0000313" key="5">
    <source>
        <dbReference type="EMBL" id="SEI67324.1"/>
    </source>
</evidence>
<feature type="binding site" evidence="4">
    <location>
        <position position="97"/>
    </location>
    <ligand>
        <name>a divalent metal cation</name>
        <dbReference type="ChEBI" id="CHEBI:60240"/>
        <label>1</label>
    </ligand>
</feature>
<feature type="binding site" evidence="4">
    <location>
        <position position="204"/>
    </location>
    <ligand>
        <name>a divalent metal cation</name>
        <dbReference type="ChEBI" id="CHEBI:60240"/>
        <label>1</label>
    </ligand>
</feature>
<evidence type="ECO:0000256" key="2">
    <source>
        <dbReference type="ARBA" id="ARBA00022723"/>
    </source>
</evidence>
<dbReference type="RefSeq" id="WP_093309671.1">
    <property type="nucleotide sequence ID" value="NZ_FNYH01000007.1"/>
</dbReference>
<evidence type="ECO:0000256" key="4">
    <source>
        <dbReference type="PIRSR" id="PIRSR005902-1"/>
    </source>
</evidence>
<keyword evidence="3" id="KW-0378">Hydrolase</keyword>
<dbReference type="STRING" id="64971.SAMN05421831_10744"/>
<keyword evidence="6" id="KW-1185">Reference proteome</keyword>
<proteinExistence type="inferred from homology"/>
<feature type="binding site" evidence="4">
    <location>
        <position position="131"/>
    </location>
    <ligand>
        <name>a divalent metal cation</name>
        <dbReference type="ChEBI" id="CHEBI:60240"/>
        <label>2</label>
    </ligand>
</feature>
<reference evidence="6" key="1">
    <citation type="submission" date="2016-10" db="EMBL/GenBank/DDBJ databases">
        <authorList>
            <person name="Varghese N."/>
            <person name="Submissions S."/>
        </authorList>
    </citation>
    <scope>NUCLEOTIDE SEQUENCE [LARGE SCALE GENOMIC DNA]</scope>
    <source>
        <strain evidence="6">DSM 7165</strain>
    </source>
</reference>
<dbReference type="PANTHER" id="PTHR46124:SF3">
    <property type="entry name" value="HYDROLASE"/>
    <property type="match status" value="1"/>
</dbReference>